<accession>A0A5E4G6U9</accession>
<dbReference type="InParanoid" id="A0A5E4G6U9"/>
<reference evidence="3" key="1">
    <citation type="journal article" date="2020" name="Plant J.">
        <title>Transposons played a major role in the diversification between the closely related almond and peach genomes: results from the almond genome sequence.</title>
        <authorList>
            <person name="Alioto T."/>
            <person name="Alexiou K.G."/>
            <person name="Bardil A."/>
            <person name="Barteri F."/>
            <person name="Castanera R."/>
            <person name="Cruz F."/>
            <person name="Dhingra A."/>
            <person name="Duval H."/>
            <person name="Fernandez I Marti A."/>
            <person name="Frias L."/>
            <person name="Galan B."/>
            <person name="Garcia J.L."/>
            <person name="Howad W."/>
            <person name="Gomez-Garrido J."/>
            <person name="Gut M."/>
            <person name="Julca I."/>
            <person name="Morata J."/>
            <person name="Puigdomenech P."/>
            <person name="Ribeca P."/>
            <person name="Rubio Cabetas M.J."/>
            <person name="Vlasova A."/>
            <person name="Wirthensohn M."/>
            <person name="Garcia-Mas J."/>
            <person name="Gabaldon T."/>
            <person name="Casacuberta J.M."/>
            <person name="Arus P."/>
        </authorList>
    </citation>
    <scope>NUCLEOTIDE SEQUENCE [LARGE SCALE GENOMIC DNA]</scope>
    <source>
        <strain evidence="3">cv. Texas</strain>
    </source>
</reference>
<organism evidence="2 3">
    <name type="scientific">Prunus dulcis</name>
    <name type="common">Almond</name>
    <name type="synonym">Amygdalus dulcis</name>
    <dbReference type="NCBI Taxonomy" id="3755"/>
    <lineage>
        <taxon>Eukaryota</taxon>
        <taxon>Viridiplantae</taxon>
        <taxon>Streptophyta</taxon>
        <taxon>Embryophyta</taxon>
        <taxon>Tracheophyta</taxon>
        <taxon>Spermatophyta</taxon>
        <taxon>Magnoliopsida</taxon>
        <taxon>eudicotyledons</taxon>
        <taxon>Gunneridae</taxon>
        <taxon>Pentapetalae</taxon>
        <taxon>rosids</taxon>
        <taxon>fabids</taxon>
        <taxon>Rosales</taxon>
        <taxon>Rosaceae</taxon>
        <taxon>Amygdaloideae</taxon>
        <taxon>Amygdaleae</taxon>
        <taxon>Prunus</taxon>
    </lineage>
</organism>
<name>A0A5E4G6U9_PRUDU</name>
<protein>
    <submittedName>
        <fullName evidence="2">Uncharacterized protein</fullName>
    </submittedName>
</protein>
<gene>
    <name evidence="2" type="ORF">ALMOND_2B014542</name>
</gene>
<dbReference type="Gramene" id="VVA35507">
    <property type="protein sequence ID" value="VVA35507"/>
    <property type="gene ID" value="Prudul26B014542"/>
</dbReference>
<dbReference type="AlphaFoldDB" id="A0A5E4G6U9"/>
<dbReference type="EMBL" id="CABIKO010000392">
    <property type="protein sequence ID" value="VVA35507.1"/>
    <property type="molecule type" value="Genomic_DNA"/>
</dbReference>
<evidence type="ECO:0000313" key="3">
    <source>
        <dbReference type="Proteomes" id="UP000327085"/>
    </source>
</evidence>
<sequence>MTVPTIRFTSSVLAINGSQQMRLFDFHSYGDLNPTQPSMIILNITDHYKGRTLKHFMTWVIIFTSTTPEMASGPMTRRAHSFKRNPNTSANNGSSHGNSNSNNSSGNVGGVVHGESLLGKAIHGSKW</sequence>
<feature type="region of interest" description="Disordered" evidence="1">
    <location>
        <begin position="69"/>
        <end position="110"/>
    </location>
</feature>
<proteinExistence type="predicted"/>
<dbReference type="Proteomes" id="UP000327085">
    <property type="component" value="Chromosome 3"/>
</dbReference>
<feature type="compositionally biased region" description="Low complexity" evidence="1">
    <location>
        <begin position="91"/>
        <end position="106"/>
    </location>
</feature>
<evidence type="ECO:0000256" key="1">
    <source>
        <dbReference type="SAM" id="MobiDB-lite"/>
    </source>
</evidence>
<evidence type="ECO:0000313" key="2">
    <source>
        <dbReference type="EMBL" id="VVA35507.1"/>
    </source>
</evidence>